<dbReference type="AlphaFoldDB" id="A0A0A2M798"/>
<accession>A0A0A2M798</accession>
<name>A0A0A2M798_9FLAO</name>
<dbReference type="Proteomes" id="UP000030152">
    <property type="component" value="Unassembled WGS sequence"/>
</dbReference>
<evidence type="ECO:0000313" key="1">
    <source>
        <dbReference type="EMBL" id="KGO87328.1"/>
    </source>
</evidence>
<comment type="caution">
    <text evidence="1">The sequence shown here is derived from an EMBL/GenBank/DDBJ whole genome shotgun (WGS) entry which is preliminary data.</text>
</comment>
<proteinExistence type="predicted"/>
<keyword evidence="2" id="KW-1185">Reference proteome</keyword>
<evidence type="ECO:0000313" key="2">
    <source>
        <dbReference type="Proteomes" id="UP000030152"/>
    </source>
</evidence>
<organism evidence="1 2">
    <name type="scientific">Flavobacterium rivuli WB 3.3-2 = DSM 21788</name>
    <dbReference type="NCBI Taxonomy" id="1121895"/>
    <lineage>
        <taxon>Bacteria</taxon>
        <taxon>Pseudomonadati</taxon>
        <taxon>Bacteroidota</taxon>
        <taxon>Flavobacteriia</taxon>
        <taxon>Flavobacteriales</taxon>
        <taxon>Flavobacteriaceae</taxon>
        <taxon>Flavobacterium</taxon>
    </lineage>
</organism>
<evidence type="ECO:0008006" key="3">
    <source>
        <dbReference type="Google" id="ProtNLM"/>
    </source>
</evidence>
<gene>
    <name evidence="1" type="ORF">Q765_06590</name>
</gene>
<dbReference type="OrthoDB" id="1246706at2"/>
<dbReference type="RefSeq" id="WP_020213409.1">
    <property type="nucleotide sequence ID" value="NZ_JRLX01000005.1"/>
</dbReference>
<protein>
    <recommendedName>
        <fullName evidence="3">Lipoprotein</fullName>
    </recommendedName>
</protein>
<dbReference type="EMBL" id="JRLX01000005">
    <property type="protein sequence ID" value="KGO87328.1"/>
    <property type="molecule type" value="Genomic_DNA"/>
</dbReference>
<reference evidence="1 2" key="1">
    <citation type="submission" date="2013-09" db="EMBL/GenBank/DDBJ databases">
        <authorList>
            <person name="Zeng Z."/>
            <person name="Chen C."/>
        </authorList>
    </citation>
    <scope>NUCLEOTIDE SEQUENCE [LARGE SCALE GENOMIC DNA]</scope>
    <source>
        <strain evidence="1 2">WB 3.3-2</strain>
    </source>
</reference>
<dbReference type="PROSITE" id="PS51257">
    <property type="entry name" value="PROKAR_LIPOPROTEIN"/>
    <property type="match status" value="1"/>
</dbReference>
<sequence>MKNFLLLLISIITILLSSCDKKKDVKPETKVSDSVISYNLYDYENALKHAKASKKRLIVVDTACINAKKRAVKDIKNGKLIYYFYHGNMNTMCEVEKVKELFLKKGIQVDYAYGSSTCIPLIGGEKFNDLCYEETMNAEFEKRHNKIFIDSMQSIRSQQKTDCSKKY</sequence>